<dbReference type="AlphaFoldDB" id="A0A1B4G708"/>
<name>A0A1B4G708_9BURK</name>
<dbReference type="Proteomes" id="UP000067711">
    <property type="component" value="Chromosome 1"/>
</dbReference>
<proteinExistence type="predicted"/>
<sequence>MCAPAVGAGESIVGVVCRAALRVEAAAQTGFFAVLHRARRGFHDKPNCLWGRVEVADHAQA</sequence>
<protein>
    <submittedName>
        <fullName evidence="1">Uncharacterized protein</fullName>
    </submittedName>
</protein>
<evidence type="ECO:0000313" key="1">
    <source>
        <dbReference type="EMBL" id="AOJ11691.1"/>
    </source>
</evidence>
<dbReference type="EMBL" id="CP013389">
    <property type="protein sequence ID" value="AOJ11691.1"/>
    <property type="molecule type" value="Genomic_DNA"/>
</dbReference>
<gene>
    <name evidence="1" type="ORF">WS71_32145</name>
</gene>
<accession>A0A1B4G708</accession>
<evidence type="ECO:0000313" key="2">
    <source>
        <dbReference type="Proteomes" id="UP000067711"/>
    </source>
</evidence>
<organism evidence="1 2">
    <name type="scientific">Burkholderia mayonis</name>
    <dbReference type="NCBI Taxonomy" id="1385591"/>
    <lineage>
        <taxon>Bacteria</taxon>
        <taxon>Pseudomonadati</taxon>
        <taxon>Pseudomonadota</taxon>
        <taxon>Betaproteobacteria</taxon>
        <taxon>Burkholderiales</taxon>
        <taxon>Burkholderiaceae</taxon>
        <taxon>Burkholderia</taxon>
        <taxon>pseudomallei group</taxon>
    </lineage>
</organism>
<reference evidence="1 2" key="1">
    <citation type="submission" date="2015-12" db="EMBL/GenBank/DDBJ databases">
        <title>Diversity of Burkholderia near neighbor genomes.</title>
        <authorList>
            <person name="Sahl J."/>
            <person name="Wagner D."/>
            <person name="Keim P."/>
        </authorList>
    </citation>
    <scope>NUCLEOTIDE SEQUENCE [LARGE SCALE GENOMIC DNA]</scope>
    <source>
        <strain evidence="1 2">BDU8</strain>
    </source>
</reference>